<dbReference type="AlphaFoldDB" id="A0AAV4FLN1"/>
<comment type="caution">
    <text evidence="1">The sequence shown here is derived from an EMBL/GenBank/DDBJ whole genome shotgun (WGS) entry which is preliminary data.</text>
</comment>
<name>A0AAV4FLN1_9GAST</name>
<keyword evidence="2" id="KW-1185">Reference proteome</keyword>
<accession>A0AAV4FLN1</accession>
<dbReference type="EMBL" id="BMAT01004477">
    <property type="protein sequence ID" value="GFR74202.1"/>
    <property type="molecule type" value="Genomic_DNA"/>
</dbReference>
<sequence length="246" mass="28012">MASITPSSCENPQYPNWMWRYNRNQHLTKFEPRFTRVERWPPHYRNMGVHDRFPFHPTKHDSDDQALWRPGLSYAKQLVEGRQSGFGNSALGLVPGPAPPRFIRREVYPYKIGELLKINCLENVTEGAFLHDHSAVPVQVPGGNVAALNPREYLQKTLGQPLEFPGTFPHINGAAPRTDVGSATCCGVGANAGITDPLAYWLESNRHREADNPIERWAIARPYPEYCCEYGWDPETVKCRELQRQT</sequence>
<proteinExistence type="predicted"/>
<organism evidence="1 2">
    <name type="scientific">Elysia marginata</name>
    <dbReference type="NCBI Taxonomy" id="1093978"/>
    <lineage>
        <taxon>Eukaryota</taxon>
        <taxon>Metazoa</taxon>
        <taxon>Spiralia</taxon>
        <taxon>Lophotrochozoa</taxon>
        <taxon>Mollusca</taxon>
        <taxon>Gastropoda</taxon>
        <taxon>Heterobranchia</taxon>
        <taxon>Euthyneura</taxon>
        <taxon>Panpulmonata</taxon>
        <taxon>Sacoglossa</taxon>
        <taxon>Placobranchoidea</taxon>
        <taxon>Plakobranchidae</taxon>
        <taxon>Elysia</taxon>
    </lineage>
</organism>
<protein>
    <submittedName>
        <fullName evidence="1">Uncharacterized protein</fullName>
    </submittedName>
</protein>
<reference evidence="1 2" key="1">
    <citation type="journal article" date="2021" name="Elife">
        <title>Chloroplast acquisition without the gene transfer in kleptoplastic sea slugs, Plakobranchus ocellatus.</title>
        <authorList>
            <person name="Maeda T."/>
            <person name="Takahashi S."/>
            <person name="Yoshida T."/>
            <person name="Shimamura S."/>
            <person name="Takaki Y."/>
            <person name="Nagai Y."/>
            <person name="Toyoda A."/>
            <person name="Suzuki Y."/>
            <person name="Arimoto A."/>
            <person name="Ishii H."/>
            <person name="Satoh N."/>
            <person name="Nishiyama T."/>
            <person name="Hasebe M."/>
            <person name="Maruyama T."/>
            <person name="Minagawa J."/>
            <person name="Obokata J."/>
            <person name="Shigenobu S."/>
        </authorList>
    </citation>
    <scope>NUCLEOTIDE SEQUENCE [LARGE SCALE GENOMIC DNA]</scope>
</reference>
<dbReference type="Proteomes" id="UP000762676">
    <property type="component" value="Unassembled WGS sequence"/>
</dbReference>
<evidence type="ECO:0000313" key="2">
    <source>
        <dbReference type="Proteomes" id="UP000762676"/>
    </source>
</evidence>
<evidence type="ECO:0000313" key="1">
    <source>
        <dbReference type="EMBL" id="GFR74202.1"/>
    </source>
</evidence>
<gene>
    <name evidence="1" type="ORF">ElyMa_002156700</name>
</gene>